<accession>A0A0M8N6B4</accession>
<protein>
    <submittedName>
        <fullName evidence="1">Uncharacterized protein</fullName>
    </submittedName>
</protein>
<gene>
    <name evidence="1" type="ORF">ESCO_004442</name>
</gene>
<organism evidence="1 2">
    <name type="scientific">Escovopsis weberi</name>
    <dbReference type="NCBI Taxonomy" id="150374"/>
    <lineage>
        <taxon>Eukaryota</taxon>
        <taxon>Fungi</taxon>
        <taxon>Dikarya</taxon>
        <taxon>Ascomycota</taxon>
        <taxon>Pezizomycotina</taxon>
        <taxon>Sordariomycetes</taxon>
        <taxon>Hypocreomycetidae</taxon>
        <taxon>Hypocreales</taxon>
        <taxon>Hypocreaceae</taxon>
        <taxon>Escovopsis</taxon>
    </lineage>
</organism>
<proteinExistence type="predicted"/>
<comment type="caution">
    <text evidence="1">The sequence shown here is derived from an EMBL/GenBank/DDBJ whole genome shotgun (WGS) entry which is preliminary data.</text>
</comment>
<dbReference type="AlphaFoldDB" id="A0A0M8N6B4"/>
<evidence type="ECO:0000313" key="2">
    <source>
        <dbReference type="Proteomes" id="UP000053831"/>
    </source>
</evidence>
<dbReference type="Proteomes" id="UP000053831">
    <property type="component" value="Unassembled WGS sequence"/>
</dbReference>
<keyword evidence="2" id="KW-1185">Reference proteome</keyword>
<name>A0A0M8N6B4_ESCWE</name>
<evidence type="ECO:0000313" key="1">
    <source>
        <dbReference type="EMBL" id="KOS20811.1"/>
    </source>
</evidence>
<dbReference type="EMBL" id="LGSR01000013">
    <property type="protein sequence ID" value="KOS20811.1"/>
    <property type="molecule type" value="Genomic_DNA"/>
</dbReference>
<reference evidence="1 2" key="1">
    <citation type="submission" date="2015-07" db="EMBL/GenBank/DDBJ databases">
        <title>The genome of the fungus Escovopsis weberi, a specialized disease agent of ant agriculture.</title>
        <authorList>
            <person name="de Man T.J."/>
            <person name="Stajich J.E."/>
            <person name="Kubicek C.P."/>
            <person name="Chenthamara K."/>
            <person name="Atanasova L."/>
            <person name="Druzhinina I.S."/>
            <person name="Birnbaum S."/>
            <person name="Barribeau S.M."/>
            <person name="Teiling C."/>
            <person name="Suen G."/>
            <person name="Currie C."/>
            <person name="Gerardo N.M."/>
        </authorList>
    </citation>
    <scope>NUCLEOTIDE SEQUENCE [LARGE SCALE GENOMIC DNA]</scope>
</reference>
<sequence>MLVASVAAQTGDECVDQCTVKFKACCETKNDTDPNCLFFSDCRVSTLSTALFCQIGDLAGCDAFCFDGRIALNDGAITCGSSD</sequence>